<keyword evidence="2" id="KW-0732">Signal</keyword>
<evidence type="ECO:0000256" key="1">
    <source>
        <dbReference type="SAM" id="MobiDB-lite"/>
    </source>
</evidence>
<dbReference type="EMBL" id="JAMPKM010000005">
    <property type="protein sequence ID" value="MEP0817584.1"/>
    <property type="molecule type" value="Genomic_DNA"/>
</dbReference>
<reference evidence="3 4" key="1">
    <citation type="submission" date="2022-04" db="EMBL/GenBank/DDBJ databases">
        <title>Positive selection, recombination, and allopatry shape intraspecific diversity of widespread and dominant cyanobacteria.</title>
        <authorList>
            <person name="Wei J."/>
            <person name="Shu W."/>
            <person name="Hu C."/>
        </authorList>
    </citation>
    <scope>NUCLEOTIDE SEQUENCE [LARGE SCALE GENOMIC DNA]</scope>
    <source>
        <strain evidence="3 4">GB2-A4</strain>
    </source>
</reference>
<comment type="caution">
    <text evidence="3">The sequence shown here is derived from an EMBL/GenBank/DDBJ whole genome shotgun (WGS) entry which is preliminary data.</text>
</comment>
<keyword evidence="4" id="KW-1185">Reference proteome</keyword>
<name>A0ABV0J724_9CYAN</name>
<gene>
    <name evidence="3" type="ORF">NC998_10795</name>
</gene>
<dbReference type="InterPro" id="IPR052211">
    <property type="entry name" value="Cpx_auxiliary_protein"/>
</dbReference>
<dbReference type="Proteomes" id="UP001464891">
    <property type="component" value="Unassembled WGS sequence"/>
</dbReference>
<evidence type="ECO:0008006" key="5">
    <source>
        <dbReference type="Google" id="ProtNLM"/>
    </source>
</evidence>
<dbReference type="RefSeq" id="WP_190435795.1">
    <property type="nucleotide sequence ID" value="NZ_JAMPKM010000005.1"/>
</dbReference>
<sequence>MKLKLIPLLAGAIAMTLAAAPLATQVVQAQSDTGTPSQSGPRMKGMNALNLSAEQRAQMQQIHAEAKAQIEQVLTAEQRQQLEAAKEQRQATRAERQAARAQGQARPQGENRERRGPFANLNLSAEQQTRIQEIKQASRQRMEAVLTEEQRQTLNELKQTRQQRRQGQQQ</sequence>
<dbReference type="PANTHER" id="PTHR38102">
    <property type="entry name" value="PERIPLASMIC CHAPERONE SPY"/>
    <property type="match status" value="1"/>
</dbReference>
<evidence type="ECO:0000313" key="4">
    <source>
        <dbReference type="Proteomes" id="UP001464891"/>
    </source>
</evidence>
<proteinExistence type="predicted"/>
<feature type="compositionally biased region" description="Basic and acidic residues" evidence="1">
    <location>
        <begin position="84"/>
        <end position="98"/>
    </location>
</feature>
<dbReference type="PANTHER" id="PTHR38102:SF1">
    <property type="entry name" value="PERIPLASMIC CHAPERONE SPY"/>
    <property type="match status" value="1"/>
</dbReference>
<organism evidence="3 4">
    <name type="scientific">Trichocoleus desertorum GB2-A4</name>
    <dbReference type="NCBI Taxonomy" id="2933944"/>
    <lineage>
        <taxon>Bacteria</taxon>
        <taxon>Bacillati</taxon>
        <taxon>Cyanobacteriota</taxon>
        <taxon>Cyanophyceae</taxon>
        <taxon>Leptolyngbyales</taxon>
        <taxon>Trichocoleusaceae</taxon>
        <taxon>Trichocoleus</taxon>
    </lineage>
</organism>
<feature type="signal peptide" evidence="2">
    <location>
        <begin position="1"/>
        <end position="19"/>
    </location>
</feature>
<evidence type="ECO:0000256" key="2">
    <source>
        <dbReference type="SAM" id="SignalP"/>
    </source>
</evidence>
<evidence type="ECO:0000313" key="3">
    <source>
        <dbReference type="EMBL" id="MEP0817584.1"/>
    </source>
</evidence>
<feature type="chain" id="PRO_5046749688" description="P pilus assembly/Cpx signaling pathway, periplasmic inhibitor/zinc-resistance associated protein" evidence="2">
    <location>
        <begin position="20"/>
        <end position="170"/>
    </location>
</feature>
<accession>A0ABV0J724</accession>
<feature type="compositionally biased region" description="Polar residues" evidence="1">
    <location>
        <begin position="121"/>
        <end position="139"/>
    </location>
</feature>
<feature type="region of interest" description="Disordered" evidence="1">
    <location>
        <begin position="80"/>
        <end position="170"/>
    </location>
</feature>
<protein>
    <recommendedName>
        <fullName evidence="5">P pilus assembly/Cpx signaling pathway, periplasmic inhibitor/zinc-resistance associated protein</fullName>
    </recommendedName>
</protein>